<organism evidence="3 4">
    <name type="scientific">Azoarcus indigens</name>
    <dbReference type="NCBI Taxonomy" id="29545"/>
    <lineage>
        <taxon>Bacteria</taxon>
        <taxon>Pseudomonadati</taxon>
        <taxon>Pseudomonadota</taxon>
        <taxon>Betaproteobacteria</taxon>
        <taxon>Rhodocyclales</taxon>
        <taxon>Zoogloeaceae</taxon>
        <taxon>Azoarcus</taxon>
    </lineage>
</organism>
<gene>
    <name evidence="3" type="ORF">C7389_1326</name>
</gene>
<dbReference type="PANTHER" id="PTHR30273">
    <property type="entry name" value="PERIPLASMIC SIGNAL SENSOR AND SIGMA FACTOR ACTIVATOR FECR-RELATED"/>
    <property type="match status" value="1"/>
</dbReference>
<dbReference type="Proteomes" id="UP000295129">
    <property type="component" value="Unassembled WGS sequence"/>
</dbReference>
<accession>A0A4R6DKP1</accession>
<comment type="caution">
    <text evidence="3">The sequence shown here is derived from an EMBL/GenBank/DDBJ whole genome shotgun (WGS) entry which is preliminary data.</text>
</comment>
<dbReference type="RefSeq" id="WP_133594974.1">
    <property type="nucleotide sequence ID" value="NZ_SNVV01000032.1"/>
</dbReference>
<evidence type="ECO:0000259" key="1">
    <source>
        <dbReference type="Pfam" id="PF04773"/>
    </source>
</evidence>
<evidence type="ECO:0000313" key="3">
    <source>
        <dbReference type="EMBL" id="TDN44994.1"/>
    </source>
</evidence>
<dbReference type="InterPro" id="IPR032623">
    <property type="entry name" value="FecR_N"/>
</dbReference>
<dbReference type="Pfam" id="PF16220">
    <property type="entry name" value="DUF4880"/>
    <property type="match status" value="1"/>
</dbReference>
<keyword evidence="4" id="KW-1185">Reference proteome</keyword>
<dbReference type="Gene3D" id="2.60.120.1440">
    <property type="match status" value="1"/>
</dbReference>
<protein>
    <submittedName>
        <fullName evidence="3">FecR family protein</fullName>
    </submittedName>
</protein>
<feature type="domain" description="FecR N-terminal" evidence="2">
    <location>
        <begin position="15"/>
        <end position="55"/>
    </location>
</feature>
<dbReference type="Pfam" id="PF04773">
    <property type="entry name" value="FecR"/>
    <property type="match status" value="1"/>
</dbReference>
<dbReference type="PANTHER" id="PTHR30273:SF2">
    <property type="entry name" value="PROTEIN FECR"/>
    <property type="match status" value="1"/>
</dbReference>
<dbReference type="OrthoDB" id="1100567at2"/>
<dbReference type="EMBL" id="SNVV01000032">
    <property type="protein sequence ID" value="TDN44994.1"/>
    <property type="molecule type" value="Genomic_DNA"/>
</dbReference>
<name>A0A4R6DKP1_9RHOO</name>
<dbReference type="InterPro" id="IPR006860">
    <property type="entry name" value="FecR"/>
</dbReference>
<evidence type="ECO:0000313" key="4">
    <source>
        <dbReference type="Proteomes" id="UP000295129"/>
    </source>
</evidence>
<reference evidence="3 4" key="1">
    <citation type="submission" date="2019-03" db="EMBL/GenBank/DDBJ databases">
        <title>Genomic Encyclopedia of Type Strains, Phase IV (KMG-IV): sequencing the most valuable type-strain genomes for metagenomic binning, comparative biology and taxonomic classification.</title>
        <authorList>
            <person name="Goeker M."/>
        </authorList>
    </citation>
    <scope>NUCLEOTIDE SEQUENCE [LARGE SCALE GENOMIC DNA]</scope>
    <source>
        <strain evidence="3 4">DSM 12121</strain>
    </source>
</reference>
<dbReference type="InterPro" id="IPR012373">
    <property type="entry name" value="Ferrdict_sens_TM"/>
</dbReference>
<sequence length="320" mass="35369">MSTAAPLLDEQTALAAAEWFFLLGSGEASEAEQRACQTWRESDPRHELAWQRAQQIGRHFASLPPELALPSLNRDRRSARRAAVKALVLLLTAAPAGWLAWRSAPAREWLAEHRTATGEQRRLTLADGTRLHLNTATALDVEYDGQHRLIRLHAGELLVETAPDGNTHRPFFVTTVDGSARALGTRFLVRRQAEDSQVAVLQGAVEIRPAGAPEQTLVLQAGQQARFDRYLAGSTEAADAHADDWSRGILFVRNMRLADFLAELDRYRPGVLRCDPAVAGLMLSGAFQLGDIEQVLASLPESLPVTLRYRSRYWVTVEPA</sequence>
<proteinExistence type="predicted"/>
<evidence type="ECO:0000259" key="2">
    <source>
        <dbReference type="Pfam" id="PF16220"/>
    </source>
</evidence>
<dbReference type="AlphaFoldDB" id="A0A4R6DKP1"/>
<dbReference type="GO" id="GO:0016989">
    <property type="term" value="F:sigma factor antagonist activity"/>
    <property type="evidence" value="ECO:0007669"/>
    <property type="project" value="TreeGrafter"/>
</dbReference>
<feature type="domain" description="FecR protein" evidence="1">
    <location>
        <begin position="112"/>
        <end position="206"/>
    </location>
</feature>
<dbReference type="PIRSF" id="PIRSF018266">
    <property type="entry name" value="FecR"/>
    <property type="match status" value="1"/>
</dbReference>